<evidence type="ECO:0000313" key="1">
    <source>
        <dbReference type="EMBL" id="TCT10820.1"/>
    </source>
</evidence>
<keyword evidence="2" id="KW-1185">Reference proteome</keyword>
<protein>
    <submittedName>
        <fullName evidence="1">ParD-like antitoxin of type II ParDE toxin-antitoxin system</fullName>
    </submittedName>
</protein>
<dbReference type="RefSeq" id="WP_132579262.1">
    <property type="nucleotide sequence ID" value="NZ_SMAJ01000001.1"/>
</dbReference>
<dbReference type="InterPro" id="IPR021831">
    <property type="entry name" value="ParD-like"/>
</dbReference>
<dbReference type="OrthoDB" id="8690022at2"/>
<accession>A0A4R3MBB4</accession>
<dbReference type="AlphaFoldDB" id="A0A4R3MBB4"/>
<reference evidence="1 2" key="1">
    <citation type="submission" date="2019-03" db="EMBL/GenBank/DDBJ databases">
        <title>Genomic Encyclopedia of Type Strains, Phase IV (KMG-IV): sequencing the most valuable type-strain genomes for metagenomic binning, comparative biology and taxonomic classification.</title>
        <authorList>
            <person name="Goeker M."/>
        </authorList>
    </citation>
    <scope>NUCLEOTIDE SEQUENCE [LARGE SCALE GENOMIC DNA]</scope>
    <source>
        <strain evidence="1 2">DSM 24591</strain>
    </source>
</reference>
<dbReference type="Pfam" id="PF11903">
    <property type="entry name" value="ParD_like"/>
    <property type="match status" value="1"/>
</dbReference>
<dbReference type="EMBL" id="SMAJ01000001">
    <property type="protein sequence ID" value="TCT10820.1"/>
    <property type="molecule type" value="Genomic_DNA"/>
</dbReference>
<organism evidence="1 2">
    <name type="scientific">Paralcaligenes ureilyticus</name>
    <dbReference type="NCBI Taxonomy" id="627131"/>
    <lineage>
        <taxon>Bacteria</taxon>
        <taxon>Pseudomonadati</taxon>
        <taxon>Pseudomonadota</taxon>
        <taxon>Betaproteobacteria</taxon>
        <taxon>Burkholderiales</taxon>
        <taxon>Alcaligenaceae</taxon>
        <taxon>Paralcaligenes</taxon>
    </lineage>
</organism>
<dbReference type="Proteomes" id="UP000295525">
    <property type="component" value="Unassembled WGS sequence"/>
</dbReference>
<sequence>MTTTSSIRLSDTIVAQARRDADIFNRTISGQIEYWVRLGQAVESVPGFDIDRVRAALNGQLDVRLLSHNELMAFEESLGNALAIPSARSLQDMKALRDAGGAVGYDEQGRLIRTLPGGGVEVLEDPNEGRVATK</sequence>
<name>A0A4R3MBB4_9BURK</name>
<gene>
    <name evidence="1" type="ORF">EDC26_10139</name>
</gene>
<proteinExistence type="predicted"/>
<comment type="caution">
    <text evidence="1">The sequence shown here is derived from an EMBL/GenBank/DDBJ whole genome shotgun (WGS) entry which is preliminary data.</text>
</comment>
<evidence type="ECO:0000313" key="2">
    <source>
        <dbReference type="Proteomes" id="UP000295525"/>
    </source>
</evidence>